<dbReference type="AlphaFoldDB" id="A0AB73T5T1"/>
<gene>
    <name evidence="2" type="ORF">C7383_10447</name>
</gene>
<sequence length="302" mass="34788">MFEFIKIITLRATYECQEEGSLPSYLGSTIRGILGHCIRDFFCENQGEKCFRCRKKETCLYVRCFSNTGKEAGAVNPYALYVHGAGRERWKKGDQCIFDLTLFGTGTEQAEIYLDALQAAELKGWGASRLAFRLIQVSDPESGKIIYTGGKSWICNLVSRPLQITGRNVSYANLLFDTPLRIVSGKHLFEKLSFEMLIQFLIRRISLLTLAYTDYQLEWDKEELLEQARKVKTVDEYWREIPFTRYSMNQEKGKLELPSREGWILYEGDLTDFVPILEAGKYLRIGKGATIGFGHYEVFYDK</sequence>
<comment type="caution">
    <text evidence="2">The sequence shown here is derived from an EMBL/GenBank/DDBJ whole genome shotgun (WGS) entry which is preliminary data.</text>
</comment>
<dbReference type="InterPro" id="IPR019267">
    <property type="entry name" value="CRISPR-assoc_Cas6_C"/>
</dbReference>
<evidence type="ECO:0000313" key="2">
    <source>
        <dbReference type="EMBL" id="PWJ76602.1"/>
    </source>
</evidence>
<keyword evidence="3" id="KW-1185">Reference proteome</keyword>
<protein>
    <submittedName>
        <fullName evidence="2">Uncharacterized protein DUF2276</fullName>
    </submittedName>
</protein>
<feature type="domain" description="CRISPR-associated protein Cas6 C-terminal" evidence="1">
    <location>
        <begin position="176"/>
        <end position="296"/>
    </location>
</feature>
<accession>A0AB73T5T1</accession>
<dbReference type="RefSeq" id="WP_109625753.1">
    <property type="nucleotide sequence ID" value="NZ_CABJAT010000009.1"/>
</dbReference>
<organism evidence="2 3">
    <name type="scientific">Murimonas intestini</name>
    <dbReference type="NCBI Taxonomy" id="1337051"/>
    <lineage>
        <taxon>Bacteria</taxon>
        <taxon>Bacillati</taxon>
        <taxon>Bacillota</taxon>
        <taxon>Clostridia</taxon>
        <taxon>Lachnospirales</taxon>
        <taxon>Lachnospiraceae</taxon>
        <taxon>Murimonas</taxon>
    </lineage>
</organism>
<dbReference type="Proteomes" id="UP000245412">
    <property type="component" value="Unassembled WGS sequence"/>
</dbReference>
<proteinExistence type="predicted"/>
<name>A0AB73T5T1_9FIRM</name>
<evidence type="ECO:0000259" key="1">
    <source>
        <dbReference type="Pfam" id="PF10040"/>
    </source>
</evidence>
<dbReference type="EMBL" id="QGGY01000004">
    <property type="protein sequence ID" value="PWJ76602.1"/>
    <property type="molecule type" value="Genomic_DNA"/>
</dbReference>
<dbReference type="Pfam" id="PF10040">
    <property type="entry name" value="CRISPR_Cas6"/>
    <property type="match status" value="1"/>
</dbReference>
<reference evidence="2 3" key="1">
    <citation type="submission" date="2018-05" db="EMBL/GenBank/DDBJ databases">
        <authorList>
            <person name="Goeker M."/>
            <person name="Huntemann M."/>
            <person name="Clum A."/>
            <person name="Pillay M."/>
            <person name="Palaniappan K."/>
            <person name="Varghese N."/>
            <person name="Mikhailova N."/>
            <person name="Stamatis D."/>
            <person name="Reddy T."/>
            <person name="Daum C."/>
            <person name="Shapiro N."/>
            <person name="Ivanova N."/>
            <person name="Kyrpides N."/>
            <person name="Woyke T."/>
        </authorList>
    </citation>
    <scope>NUCLEOTIDE SEQUENCE [LARGE SCALE GENOMIC DNA]</scope>
    <source>
        <strain evidence="2 3">DSM 26524</strain>
    </source>
</reference>
<evidence type="ECO:0000313" key="3">
    <source>
        <dbReference type="Proteomes" id="UP000245412"/>
    </source>
</evidence>